<gene>
    <name evidence="2" type="ORF">NJB1907Z4_P0770</name>
</gene>
<keyword evidence="2" id="KW-0614">Plasmid</keyword>
<evidence type="ECO:0000313" key="2">
    <source>
        <dbReference type="EMBL" id="BDN85425.1"/>
    </source>
</evidence>
<proteinExistence type="predicted"/>
<evidence type="ECO:0000256" key="1">
    <source>
        <dbReference type="SAM" id="MobiDB-lite"/>
    </source>
</evidence>
<sequence length="135" mass="14389">MERERRNVDDAASLLVELGRVAAVDEWERNRIAEIRAEGERRRHGHRQAAATAVVRMQDRGETLSAIAELAGVKISEIRAVLRAAGATPTTRRRAQPSAVGAPAVEAEQDHNGAAAAPRALGASATDTVQRSHAG</sequence>
<protein>
    <submittedName>
        <fullName evidence="2">Uncharacterized protein</fullName>
    </submittedName>
</protein>
<feature type="region of interest" description="Disordered" evidence="1">
    <location>
        <begin position="85"/>
        <end position="135"/>
    </location>
</feature>
<geneLocation type="plasmid" evidence="2 3">
    <name>pMUM005</name>
</geneLocation>
<organism evidence="2 3">
    <name type="scientific">Mycobacterium pseudoshottsii</name>
    <dbReference type="NCBI Taxonomy" id="265949"/>
    <lineage>
        <taxon>Bacteria</taxon>
        <taxon>Bacillati</taxon>
        <taxon>Actinomycetota</taxon>
        <taxon>Actinomycetes</taxon>
        <taxon>Mycobacteriales</taxon>
        <taxon>Mycobacteriaceae</taxon>
        <taxon>Mycobacterium</taxon>
        <taxon>Mycobacterium ulcerans group</taxon>
    </lineage>
</organism>
<keyword evidence="3" id="KW-1185">Reference proteome</keyword>
<dbReference type="AlphaFoldDB" id="A0A9N7LT10"/>
<feature type="compositionally biased region" description="Low complexity" evidence="1">
    <location>
        <begin position="114"/>
        <end position="125"/>
    </location>
</feature>
<feature type="compositionally biased region" description="Polar residues" evidence="1">
    <location>
        <begin position="126"/>
        <end position="135"/>
    </location>
</feature>
<reference evidence="2" key="1">
    <citation type="submission" date="2022-06" db="EMBL/GenBank/DDBJ databases">
        <title>Complete genome sequence of Mycobacterium pseudoshottsii NJB1907-Z4.</title>
        <authorList>
            <person name="Komine T."/>
            <person name="Fukano H."/>
            <person name="Wada S."/>
        </authorList>
    </citation>
    <scope>NUCLEOTIDE SEQUENCE</scope>
    <source>
        <strain evidence="2">NJB1907-Z4</strain>
        <plasmid evidence="2">pMUM005</plasmid>
    </source>
</reference>
<name>A0A9N7LT10_9MYCO</name>
<evidence type="ECO:0000313" key="3">
    <source>
        <dbReference type="Proteomes" id="UP001058626"/>
    </source>
</evidence>
<dbReference type="Proteomes" id="UP001058626">
    <property type="component" value="Plasmid pMUM005"/>
</dbReference>
<accession>A0A9N7LT10</accession>
<dbReference type="RefSeq" id="WP_015057024.1">
    <property type="nucleotide sequence ID" value="NZ_AP026368.1"/>
</dbReference>
<dbReference type="EMBL" id="AP026368">
    <property type="protein sequence ID" value="BDN85425.1"/>
    <property type="molecule type" value="Genomic_DNA"/>
</dbReference>